<dbReference type="InterPro" id="IPR014001">
    <property type="entry name" value="Helicase_ATP-bd"/>
</dbReference>
<dbReference type="Pfam" id="PF00271">
    <property type="entry name" value="Helicase_C"/>
    <property type="match status" value="1"/>
</dbReference>
<dbReference type="EMBL" id="RBPX01000075">
    <property type="protein sequence ID" value="RMO70108.1"/>
    <property type="molecule type" value="Genomic_DNA"/>
</dbReference>
<dbReference type="InterPro" id="IPR011545">
    <property type="entry name" value="DEAD/DEAH_box_helicase_dom"/>
</dbReference>
<dbReference type="GO" id="GO:0003676">
    <property type="term" value="F:nucleic acid binding"/>
    <property type="evidence" value="ECO:0007669"/>
    <property type="project" value="InterPro"/>
</dbReference>
<proteinExistence type="predicted"/>
<protein>
    <submittedName>
        <fullName evidence="7">Uncharacterized protein</fullName>
    </submittedName>
</protein>
<accession>A0A0Q0BT69</accession>
<dbReference type="SMART" id="SM00487">
    <property type="entry name" value="DEXDc"/>
    <property type="match status" value="1"/>
</dbReference>
<sequence>MNSFANELSNKLSSHEIFWGLFEMLQSAGAVSTLPDGVYEEFDSLSENDIAKLLYCARVFAQSDLEKFKSISQSIALSCMLISQEPLVLEKCSRILTELGNFPGLGYAEQHYGIGSESLIGTLQRRLAQEINTVQVGGQRLPLTDYQKNVWDQLAGTGSLAISAPTSAGKSFLVIEHMCRLASENSSFCAVYIAPTRALLSEVLQTVQVRLLDMENIRVSSVPSLDPENDNKQVFVLTQERLQVLLAISDMSFDLVIVDEAQNLSDGSRGMILQECLEQVLQRSKITKIIMLAPGAEGFFETAKVIGLNDLRSLTTSVSPVQQNRIVVHKVRGKNELKLELLTGRRILPLGQLATERGMDIPATRLAAVALELGSSGGSLVYSTGPSDAEDIALQISLARKNVEDIRLLELADFIEKHIHPDYKLALQVRNGVAFHYGRMPSLLRESLEEGFKSGALKFLVCTTTLFQGVNLPARNVFIDTPTRGRGTSLDPALLWNFAGRAGRMRKDIVGNVFLVDYDEWPEKPMSEFVKFKIKPAIQETLTTSHFQVLDALSGNMPKRSRFDESSGKVTASAGLLIARAAKGDVGEFIARILPDVEKERVGSLVTAAIAAAESLQLPSIILTSNWMVDPFGQKRLYDKIVSKINADECDDLIPINPHEPGASSLYGGIFHRILKSVYGQEGNFGGYVSSLAIPWMKGMPYPVILNTAIKKEVKRIDKKTAEYFEKKILDPKSRVRQPKALDSSQVIRKTFDLIEDVVRFQFVQLGKVYIDLLSLALCNEGYPELVSDIFDFSLALELGISTQSGRSYVELGLSRIAASALDQIYPNSKLTISEARAWLWDLDVQNLKVGRVILEEIQKLGLIRSEA</sequence>
<dbReference type="SUPFAM" id="SSF52540">
    <property type="entry name" value="P-loop containing nucleoside triphosphate hydrolases"/>
    <property type="match status" value="2"/>
</dbReference>
<dbReference type="SMART" id="SM00490">
    <property type="entry name" value="HELICc"/>
    <property type="match status" value="1"/>
</dbReference>
<keyword evidence="3" id="KW-0347">Helicase</keyword>
<keyword evidence="2" id="KW-0378">Hydrolase</keyword>
<dbReference type="PANTHER" id="PTHR47961">
    <property type="entry name" value="DNA POLYMERASE THETA, PUTATIVE (AFU_ORTHOLOGUE AFUA_1G05260)-RELATED"/>
    <property type="match status" value="1"/>
</dbReference>
<dbReference type="AlphaFoldDB" id="A0A0Q0BT69"/>
<evidence type="ECO:0000259" key="5">
    <source>
        <dbReference type="PROSITE" id="PS51192"/>
    </source>
</evidence>
<gene>
    <name evidence="7" type="ORF">ALQ37_200116</name>
</gene>
<evidence type="ECO:0000313" key="7">
    <source>
        <dbReference type="EMBL" id="RMO70108.1"/>
    </source>
</evidence>
<dbReference type="RefSeq" id="WP_057445884.1">
    <property type="nucleotide sequence ID" value="NZ_JBPDUT010000002.1"/>
</dbReference>
<dbReference type="GO" id="GO:0005524">
    <property type="term" value="F:ATP binding"/>
    <property type="evidence" value="ECO:0007669"/>
    <property type="project" value="UniProtKB-KW"/>
</dbReference>
<dbReference type="PROSITE" id="PS51194">
    <property type="entry name" value="HELICASE_CTER"/>
    <property type="match status" value="1"/>
</dbReference>
<evidence type="ECO:0000256" key="3">
    <source>
        <dbReference type="ARBA" id="ARBA00022806"/>
    </source>
</evidence>
<evidence type="ECO:0000259" key="6">
    <source>
        <dbReference type="PROSITE" id="PS51194"/>
    </source>
</evidence>
<dbReference type="Gene3D" id="3.40.50.300">
    <property type="entry name" value="P-loop containing nucleotide triphosphate hydrolases"/>
    <property type="match status" value="2"/>
</dbReference>
<organism evidence="7 8">
    <name type="scientific">Pseudomonas syringae pv. aptata</name>
    <dbReference type="NCBI Taxonomy" id="83167"/>
    <lineage>
        <taxon>Bacteria</taxon>
        <taxon>Pseudomonadati</taxon>
        <taxon>Pseudomonadota</taxon>
        <taxon>Gammaproteobacteria</taxon>
        <taxon>Pseudomonadales</taxon>
        <taxon>Pseudomonadaceae</taxon>
        <taxon>Pseudomonas</taxon>
        <taxon>Pseudomonas syringae</taxon>
    </lineage>
</organism>
<dbReference type="Proteomes" id="UP000274541">
    <property type="component" value="Unassembled WGS sequence"/>
</dbReference>
<dbReference type="PROSITE" id="PS51192">
    <property type="entry name" value="HELICASE_ATP_BIND_1"/>
    <property type="match status" value="1"/>
</dbReference>
<dbReference type="InterPro" id="IPR027417">
    <property type="entry name" value="P-loop_NTPase"/>
</dbReference>
<evidence type="ECO:0000313" key="8">
    <source>
        <dbReference type="Proteomes" id="UP000274541"/>
    </source>
</evidence>
<evidence type="ECO:0000256" key="1">
    <source>
        <dbReference type="ARBA" id="ARBA00022741"/>
    </source>
</evidence>
<evidence type="ECO:0000256" key="4">
    <source>
        <dbReference type="ARBA" id="ARBA00022840"/>
    </source>
</evidence>
<dbReference type="GO" id="GO:0004386">
    <property type="term" value="F:helicase activity"/>
    <property type="evidence" value="ECO:0007669"/>
    <property type="project" value="UniProtKB-KW"/>
</dbReference>
<keyword evidence="4" id="KW-0067">ATP-binding</keyword>
<reference evidence="7 8" key="1">
    <citation type="submission" date="2018-08" db="EMBL/GenBank/DDBJ databases">
        <title>Recombination of ecologically and evolutionarily significant loci maintains genetic cohesion in the Pseudomonas syringae species complex.</title>
        <authorList>
            <person name="Dillon M."/>
            <person name="Thakur S."/>
            <person name="Almeida R.N.D."/>
            <person name="Weir B.S."/>
            <person name="Guttman D.S."/>
        </authorList>
    </citation>
    <scope>NUCLEOTIDE SEQUENCE [LARGE SCALE GENOMIC DNA]</scope>
    <source>
        <strain evidence="7 8">ICMP 4388</strain>
    </source>
</reference>
<comment type="caution">
    <text evidence="7">The sequence shown here is derived from an EMBL/GenBank/DDBJ whole genome shotgun (WGS) entry which is preliminary data.</text>
</comment>
<evidence type="ECO:0000256" key="2">
    <source>
        <dbReference type="ARBA" id="ARBA00022801"/>
    </source>
</evidence>
<feature type="domain" description="Helicase ATP-binding" evidence="5">
    <location>
        <begin position="151"/>
        <end position="314"/>
    </location>
</feature>
<name>A0A0Q0BT69_PSEAP</name>
<dbReference type="GO" id="GO:0016787">
    <property type="term" value="F:hydrolase activity"/>
    <property type="evidence" value="ECO:0007669"/>
    <property type="project" value="UniProtKB-KW"/>
</dbReference>
<dbReference type="Pfam" id="PF00270">
    <property type="entry name" value="DEAD"/>
    <property type="match status" value="1"/>
</dbReference>
<feature type="domain" description="Helicase C-terminal" evidence="6">
    <location>
        <begin position="365"/>
        <end position="546"/>
    </location>
</feature>
<dbReference type="InterPro" id="IPR050474">
    <property type="entry name" value="Hel308_SKI2-like"/>
</dbReference>
<dbReference type="InterPro" id="IPR001650">
    <property type="entry name" value="Helicase_C-like"/>
</dbReference>
<dbReference type="PANTHER" id="PTHR47961:SF6">
    <property type="entry name" value="DNA-DIRECTED DNA POLYMERASE"/>
    <property type="match status" value="1"/>
</dbReference>
<keyword evidence="1" id="KW-0547">Nucleotide-binding</keyword>